<feature type="region of interest" description="Disordered" evidence="1">
    <location>
        <begin position="29"/>
        <end position="57"/>
    </location>
</feature>
<dbReference type="EMBL" id="LANV01000001">
    <property type="protein sequence ID" value="KJV64073.1"/>
    <property type="molecule type" value="Genomic_DNA"/>
</dbReference>
<proteinExistence type="predicted"/>
<protein>
    <submittedName>
        <fullName evidence="2">Putative p44-74 outer membrane protein, silent</fullName>
    </submittedName>
</protein>
<feature type="compositionally biased region" description="Polar residues" evidence="1">
    <location>
        <begin position="33"/>
        <end position="43"/>
    </location>
</feature>
<reference evidence="2 3" key="1">
    <citation type="submission" date="2015-02" db="EMBL/GenBank/DDBJ databases">
        <title>Genome Sequencing of Rickettsiales.</title>
        <authorList>
            <person name="Daugherty S.C."/>
            <person name="Su Q."/>
            <person name="Abolude K."/>
            <person name="Beier-Sexton M."/>
            <person name="Carlyon J.A."/>
            <person name="Carter R."/>
            <person name="Day N.P."/>
            <person name="Dumler S.J."/>
            <person name="Dyachenko V."/>
            <person name="Godinez A."/>
            <person name="Kurtti T.J."/>
            <person name="Lichay M."/>
            <person name="Mullins K.E."/>
            <person name="Ott S."/>
            <person name="Pappas-Brown V."/>
            <person name="Paris D.H."/>
            <person name="Patel P."/>
            <person name="Richards A.L."/>
            <person name="Sadzewicz L."/>
            <person name="Sears K."/>
            <person name="Seidman D."/>
            <person name="Sengamalay N."/>
            <person name="Stenos J."/>
            <person name="Tallon L.J."/>
            <person name="Vincent G."/>
            <person name="Fraser C.M."/>
            <person name="Munderloh U."/>
            <person name="Dunning-Hotopp J.C."/>
        </authorList>
    </citation>
    <scope>NUCLEOTIDE SEQUENCE [LARGE SCALE GENOMIC DNA]</scope>
    <source>
        <strain evidence="2 3">ApMUC09</strain>
    </source>
</reference>
<dbReference type="Proteomes" id="UP000033441">
    <property type="component" value="Unassembled WGS sequence"/>
</dbReference>
<dbReference type="AlphaFoldDB" id="A0A0F3N7N6"/>
<accession>A0A0F3N7N6</accession>
<gene>
    <name evidence="2" type="ORF">APHMUC_0826</name>
</gene>
<name>A0A0F3N7N6_ANAPH</name>
<evidence type="ECO:0000313" key="3">
    <source>
        <dbReference type="Proteomes" id="UP000033441"/>
    </source>
</evidence>
<evidence type="ECO:0000256" key="1">
    <source>
        <dbReference type="SAM" id="MobiDB-lite"/>
    </source>
</evidence>
<comment type="caution">
    <text evidence="2">The sequence shown here is derived from an EMBL/GenBank/DDBJ whole genome shotgun (WGS) entry which is preliminary data.</text>
</comment>
<evidence type="ECO:0000313" key="2">
    <source>
        <dbReference type="EMBL" id="KJV64073.1"/>
    </source>
</evidence>
<organism evidence="2 3">
    <name type="scientific">Anaplasma phagocytophilum str. ApMUC09</name>
    <dbReference type="NCBI Taxonomy" id="1359152"/>
    <lineage>
        <taxon>Bacteria</taxon>
        <taxon>Pseudomonadati</taxon>
        <taxon>Pseudomonadota</taxon>
        <taxon>Alphaproteobacteria</taxon>
        <taxon>Rickettsiales</taxon>
        <taxon>Anaplasmataceae</taxon>
        <taxon>Anaplasma</taxon>
        <taxon>phagocytophilum group</taxon>
    </lineage>
</organism>
<sequence length="183" mass="19656">MSVCGGKGSSSGGSKSSPEYLKDFVSKTLLGDGSQNWPTSTADNGKKPEPVTNDNAKNVATDLTKLTPEEKTIVAGLLAKTIEGGEVVEIRAVSSTSSMVNFGSIGRSGWVINQNLDYIIDEREQVSDSFQSSFLRSSSSKNMLRTPSTSSLRIRIPTTRSIARTSDSFNASSRLMKLLPRTL</sequence>